<evidence type="ECO:0000256" key="16">
    <source>
        <dbReference type="ARBA" id="ARBA00022990"/>
    </source>
</evidence>
<evidence type="ECO:0000256" key="5">
    <source>
        <dbReference type="ARBA" id="ARBA00022528"/>
    </source>
</evidence>
<feature type="transmembrane region" description="Helical" evidence="24">
    <location>
        <begin position="266"/>
        <end position="284"/>
    </location>
</feature>
<feature type="transmembrane region" description="Helical" evidence="24">
    <location>
        <begin position="1538"/>
        <end position="1563"/>
    </location>
</feature>
<feature type="transmembrane region" description="Helical" evidence="24">
    <location>
        <begin position="330"/>
        <end position="352"/>
    </location>
</feature>
<evidence type="ECO:0000256" key="17">
    <source>
        <dbReference type="ARBA" id="ARBA00022991"/>
    </source>
</evidence>
<feature type="region of interest" description="Disordered" evidence="23">
    <location>
        <begin position="1954"/>
        <end position="1995"/>
    </location>
</feature>
<comment type="subcellular location">
    <subcellularLocation>
        <location evidence="1">Nucleus</location>
    </subcellularLocation>
    <subcellularLocation>
        <location evidence="2">Plastid</location>
        <location evidence="2">Chloroplast thylakoid membrane</location>
        <topology evidence="2">Multi-pass membrane protein</topology>
    </subcellularLocation>
</comment>
<dbReference type="InterPro" id="IPR016197">
    <property type="entry name" value="Chromo-like_dom_sf"/>
</dbReference>
<feature type="compositionally biased region" description="Low complexity" evidence="23">
    <location>
        <begin position="1119"/>
        <end position="1135"/>
    </location>
</feature>
<feature type="compositionally biased region" description="Low complexity" evidence="23">
    <location>
        <begin position="1090"/>
        <end position="1101"/>
    </location>
</feature>
<evidence type="ECO:0000256" key="14">
    <source>
        <dbReference type="ARBA" id="ARBA00022946"/>
    </source>
</evidence>
<dbReference type="Proteomes" id="UP000239899">
    <property type="component" value="Unassembled WGS sequence"/>
</dbReference>
<comment type="caution">
    <text evidence="26">The sequence shown here is derived from an EMBL/GenBank/DDBJ whole genome shotgun (WGS) entry which is preliminary data.</text>
</comment>
<dbReference type="Pfam" id="PF11717">
    <property type="entry name" value="Tudor-knot"/>
    <property type="match status" value="1"/>
</dbReference>
<feature type="compositionally biased region" description="Low complexity" evidence="23">
    <location>
        <begin position="1250"/>
        <end position="1291"/>
    </location>
</feature>
<evidence type="ECO:0000256" key="1">
    <source>
        <dbReference type="ARBA" id="ARBA00004123"/>
    </source>
</evidence>
<dbReference type="InterPro" id="IPR025995">
    <property type="entry name" value="Tudor-knot"/>
</dbReference>
<evidence type="ECO:0000256" key="18">
    <source>
        <dbReference type="ARBA" id="ARBA00023078"/>
    </source>
</evidence>
<feature type="active site" description="Proton donor/acceptor" evidence="22">
    <location>
        <position position="2178"/>
    </location>
</feature>
<reference evidence="26 27" key="1">
    <citation type="journal article" date="2018" name="Plant J.">
        <title>Genome sequences of Chlorella sorokiniana UTEX 1602 and Micractinium conductrix SAG 241.80: implications to maltose excretion by a green alga.</title>
        <authorList>
            <person name="Arriola M.B."/>
            <person name="Velmurugan N."/>
            <person name="Zhang Y."/>
            <person name="Plunkett M.H."/>
            <person name="Hondzo H."/>
            <person name="Barney B.M."/>
        </authorList>
    </citation>
    <scope>NUCLEOTIDE SEQUENCE [LARGE SCALE GENOMIC DNA]</scope>
    <source>
        <strain evidence="27">UTEX 1602</strain>
    </source>
</reference>
<evidence type="ECO:0000313" key="26">
    <source>
        <dbReference type="EMBL" id="PRW59581.1"/>
    </source>
</evidence>
<evidence type="ECO:0000256" key="20">
    <source>
        <dbReference type="ARBA" id="ARBA00023242"/>
    </source>
</evidence>
<evidence type="ECO:0000256" key="19">
    <source>
        <dbReference type="ARBA" id="ARBA00023136"/>
    </source>
</evidence>
<proteinExistence type="inferred from homology"/>
<feature type="region of interest" description="Disordered" evidence="23">
    <location>
        <begin position="644"/>
        <end position="664"/>
    </location>
</feature>
<dbReference type="Gene3D" id="1.10.10.10">
    <property type="entry name" value="Winged helix-like DNA-binding domain superfamily/Winged helix DNA-binding domain"/>
    <property type="match status" value="1"/>
</dbReference>
<dbReference type="InterPro" id="IPR016181">
    <property type="entry name" value="Acyl_CoA_acyltransferase"/>
</dbReference>
<evidence type="ECO:0000256" key="2">
    <source>
        <dbReference type="ARBA" id="ARBA00004454"/>
    </source>
</evidence>
<keyword evidence="19 24" id="KW-0472">Membrane</keyword>
<dbReference type="FunFam" id="3.40.630.30:FF:000002">
    <property type="entry name" value="Histone acetyltransferase"/>
    <property type="match status" value="1"/>
</dbReference>
<dbReference type="GO" id="GO:0005634">
    <property type="term" value="C:nucleus"/>
    <property type="evidence" value="ECO:0007669"/>
    <property type="project" value="UniProtKB-SubCell"/>
</dbReference>
<dbReference type="Gene3D" id="1.10.3460.10">
    <property type="entry name" value="Chlorophyll a/b binding protein domain"/>
    <property type="match status" value="1"/>
</dbReference>
<evidence type="ECO:0000256" key="9">
    <source>
        <dbReference type="ARBA" id="ARBA00022679"/>
    </source>
</evidence>
<evidence type="ECO:0000256" key="22">
    <source>
        <dbReference type="PIRSR" id="PIRSR602717-51"/>
    </source>
</evidence>
<keyword evidence="20" id="KW-0539">Nucleus</keyword>
<dbReference type="GO" id="GO:0009535">
    <property type="term" value="C:chloroplast thylakoid membrane"/>
    <property type="evidence" value="ECO:0007669"/>
    <property type="project" value="UniProtKB-SubCell"/>
</dbReference>
<comment type="similarity">
    <text evidence="3">Belongs to the MYST (SAS/MOZ) family.</text>
</comment>
<keyword evidence="16" id="KW-0007">Acetylation</keyword>
<feature type="region of interest" description="Disordered" evidence="23">
    <location>
        <begin position="1038"/>
        <end position="1181"/>
    </location>
</feature>
<dbReference type="Gene3D" id="3.30.60.60">
    <property type="entry name" value="N-acetyl transferase-like"/>
    <property type="match status" value="1"/>
</dbReference>
<dbReference type="SUPFAM" id="SSF56300">
    <property type="entry name" value="Metallo-dependent phosphatases"/>
    <property type="match status" value="1"/>
</dbReference>
<dbReference type="FunFam" id="1.10.10.10:FF:000022">
    <property type="entry name" value="Histone acetyltransferase"/>
    <property type="match status" value="1"/>
</dbReference>
<feature type="region of interest" description="Disordered" evidence="23">
    <location>
        <begin position="1845"/>
        <end position="1866"/>
    </location>
</feature>
<dbReference type="GO" id="GO:0004402">
    <property type="term" value="F:histone acetyltransferase activity"/>
    <property type="evidence" value="ECO:0007669"/>
    <property type="project" value="InterPro"/>
</dbReference>
<keyword evidence="15 24" id="KW-1133">Transmembrane helix</keyword>
<feature type="transmembrane region" description="Helical" evidence="24">
    <location>
        <begin position="1711"/>
        <end position="1732"/>
    </location>
</feature>
<dbReference type="SUPFAM" id="SSF55729">
    <property type="entry name" value="Acyl-CoA N-acyltransferases (Nat)"/>
    <property type="match status" value="1"/>
</dbReference>
<dbReference type="GO" id="GO:0006355">
    <property type="term" value="P:regulation of DNA-templated transcription"/>
    <property type="evidence" value="ECO:0007669"/>
    <property type="project" value="InterPro"/>
</dbReference>
<name>A0A2P6TZT5_CHLSO</name>
<evidence type="ECO:0000313" key="27">
    <source>
        <dbReference type="Proteomes" id="UP000239899"/>
    </source>
</evidence>
<organism evidence="26 27">
    <name type="scientific">Chlorella sorokiniana</name>
    <name type="common">Freshwater green alga</name>
    <dbReference type="NCBI Taxonomy" id="3076"/>
    <lineage>
        <taxon>Eukaryota</taxon>
        <taxon>Viridiplantae</taxon>
        <taxon>Chlorophyta</taxon>
        <taxon>core chlorophytes</taxon>
        <taxon>Trebouxiophyceae</taxon>
        <taxon>Chlorellales</taxon>
        <taxon>Chlorellaceae</taxon>
        <taxon>Chlorella clade</taxon>
        <taxon>Chlorella</taxon>
    </lineage>
</organism>
<evidence type="ECO:0000256" key="11">
    <source>
        <dbReference type="ARBA" id="ARBA00022723"/>
    </source>
</evidence>
<evidence type="ECO:0000256" key="10">
    <source>
        <dbReference type="ARBA" id="ARBA00022692"/>
    </source>
</evidence>
<dbReference type="EMBL" id="LHPG02000003">
    <property type="protein sequence ID" value="PRW59581.1"/>
    <property type="molecule type" value="Genomic_DNA"/>
</dbReference>
<evidence type="ECO:0000256" key="24">
    <source>
        <dbReference type="SAM" id="Phobius"/>
    </source>
</evidence>
<feature type="compositionally biased region" description="Low complexity" evidence="23">
    <location>
        <begin position="1165"/>
        <end position="1181"/>
    </location>
</feature>
<dbReference type="InterPro" id="IPR029052">
    <property type="entry name" value="Metallo-depent_PP-like"/>
</dbReference>
<keyword evidence="9" id="KW-0808">Transferase</keyword>
<feature type="compositionally biased region" description="Polar residues" evidence="23">
    <location>
        <begin position="1427"/>
        <end position="1448"/>
    </location>
</feature>
<dbReference type="Gene3D" id="3.40.630.30">
    <property type="match status" value="1"/>
</dbReference>
<keyword evidence="21" id="KW-0604">Photosystem II</keyword>
<dbReference type="PROSITE" id="PS51726">
    <property type="entry name" value="MYST_HAT"/>
    <property type="match status" value="1"/>
</dbReference>
<feature type="compositionally biased region" description="Polar residues" evidence="23">
    <location>
        <begin position="1147"/>
        <end position="1161"/>
    </location>
</feature>
<feature type="transmembrane region" description="Helical" evidence="24">
    <location>
        <begin position="296"/>
        <end position="315"/>
    </location>
</feature>
<keyword evidence="18" id="KW-0793">Thylakoid</keyword>
<dbReference type="SMR" id="A0A2P6TZT5"/>
<dbReference type="GO" id="GO:0009523">
    <property type="term" value="C:photosystem II"/>
    <property type="evidence" value="ECO:0007669"/>
    <property type="project" value="UniProtKB-KW"/>
</dbReference>
<keyword evidence="6" id="KW-0602">Photosynthesis</keyword>
<dbReference type="InterPro" id="IPR040706">
    <property type="entry name" value="Zf-MYST"/>
</dbReference>
<sequence length="2285" mass="247371">MQALSARVNAIKPSAGRATRQVTRASVEWYGPNRPQFLGPFSNPPSYLKGEFPGDYGWDTAGLSADPETFARYRELEVIHARWAMLGALGCVTPELLQRNGVANFGEAVWFKAGAQIFQEGGLDYLGNPSLIHAQSIVAILLTQLVLMGLIEGYRVNGGPAGEGLDALYPGEAFDPLGLADDPDTFAELKVKELKNGRLAMVSMLGFFVQGLITRKGPIENLTDHLAAPDATNFWVDFAPNLFALCCIGYDSTHDIIQRSHINKKWFYLSGATCLFAYLYLRPLIRRGLGSASRGYINYSAVYICWLLMAVFYHLPSLESMGINIKADVSMWLACFMGSLCTLGALHGLYGLAVSLRLLDPRLYSPLAGTREVWSIVLMNSVNLAVVCSVYYSFCGNAPADGMGPGGSLKEAICLKWLHPVSASSHSAFTRWVVYGEASAAANASAAAAAAANATVAAAVAVNGLVGVSNQTGAGNQTGHMLQVDYPLDGKGKLPVVAADLVSPIFTMWLTLLLLYLSNCLADYSAAATLNAAYTEDLRQSLASQQRSLRRAARRRSIDLSDLQRGSSSANSSWGGLSDLASMQSTMWDPFSSIASRTSIDTLLRTMSSVGHMLGSPTSTMRRAGSMLFRDDFGIGMATSWLHPHGGSAANGEEGGQEGDAAAKVPIPPDAPAPTFLPMFPWYSGTSADLLKTALDLIISVRVFLGRFDMRTMQAALGPRPSGPDCPPCGGDGFTYEHLADRDEVWFDFVADTGDGGDPTYAIARCMAAPHLRVSVSPELAAAGGASSPEARVPASLAAGQRTLPRASMVVHGGDLCYPSPTDEVFETRLFGPYQDALPPPRHVHPGHLVVNKPDLGPEHWVAAGVAECRCSKHSGRVDTERPCRQCAKEAALRGYDGPTFFAVPGNHDWIDGLDCFQKHIQHKGWIGGWLMPQEKSYFALHLPHGWWVFGLDLALVDDIDMCQYSYFARIAEERMGPEDQVILVQHQPDWLVGWFWGHGTAKNLRQLVRGPLRGRARLQLAGDLHFMMRHSFRQYGAGQSPSLAPSELPTPAGTSPLGGSPRGGSPLGGSPTASRLSSRAATPTPGNRSLLSPSQLHQSLVNRLGTTGGGSGGSARTQQQQQVQQQQQQAQQAVEAAKVPAGASPVSASPLGTSPTSASWSLAAPQGRSPSRRGSGSAPASVAAEAALAALSSPQVNSDGSSATQPITIGSKLATTGRPPLPLLSPIRGANGSVAPAGEQPAANGTLDGPAAHSSSAATGTKSGASPGTSPPAGSLSMSPPTGTSPSSSPFNAWWPGLKVRTSASGAELGAGAAAAGAAAGSEAARSSADSALGGGMRRSDTFASVASLDTAGGASTQQPSGWSLCDPEHLVVCGSGGGFLHPTHVFSEARFRPEHVPAAGPTYRKTEHLQLHPSGSRPGGLQRGFPSNSSLNSLGQLRSEGGTQARQPAGGEYRCATAFPSAEQSLKLGRANLTFRSMNNRFDIVGGLLYFLLVVSVLPRCTGVAEVLEAHTPWEAAALYFQAGLNTVGAILTESYVSLATLVFVFAVFMSMCRAGGIGAIPGVPPMLRRRPEFHGTSLAVRARVGGLATQLAYAGAHCLAHLTAAVSLLLLLELAIEVMIKYEGVGRDGYHSLYKWYRGFEAQHFPDPMGVRARLQRWTLGLYPTALKWVMAVFDVPETISVSRTALCSGGLAALSRLQAAGYYLGTLAYYWVLATPTVGFLFGAYLYISVNWFHCHYDEAFSSLQIPDFKGFLRFHITRSGDLEMFGLALEKVPQSWREDPRWRTPHGGGNRDAPAHRAKFPSRWVPVEEKPHILRPPRMELPPEAQLRVCDYLGGTMKSTQGAGKGKRVMGGKPHGEGGALEGEAAGLPPGAAPSGRVPVPRHMVRLPLEVSTHLECRWRDDKFYPARIIERRKVEGTADEYEYYVHYRKFNRRMDEWVSLDNFNLDTVCPPEPAEPGDGGRTRGQKRKVDDDHSEEEGEGHEDFDPQQLREHEEFTKVKNIEKIELGRYEMETWYYSPFPPEYRDCKKLYFCEYDLQFFRHRHQMLRHLRKVKLLHPPGTEIYRNGNISMFEVDGRKAKTYCQNLCYLAKLFLDHKTLYYDVDLFLFYVMCECDDRGAHVVGYFSKEKASEEGFNLACILTLPAYQRRGYGKFLISFSYELSKIEGKVGTPERPLSDLGLVSYRSHWTRVLLNILKTSEGSISIKDLSDMTMFKTDDIISTLQHLNMIQYMKGQHVICAAPHVIEEHLRKCGSAGLEVDPTKIVWCPFDARADYQIVRG</sequence>
<dbReference type="FunFam" id="1.10.3460.10:FF:000021">
    <property type="entry name" value="Chlorophyll a-b binding protein, chloroplastic"/>
    <property type="match status" value="1"/>
</dbReference>
<feature type="region of interest" description="Disordered" evidence="23">
    <location>
        <begin position="1783"/>
        <end position="1804"/>
    </location>
</feature>
<dbReference type="GO" id="GO:0009522">
    <property type="term" value="C:photosystem I"/>
    <property type="evidence" value="ECO:0007669"/>
    <property type="project" value="UniProtKB-KW"/>
</dbReference>
<feature type="region of interest" description="Disordered" evidence="23">
    <location>
        <begin position="1212"/>
        <end position="1291"/>
    </location>
</feature>
<evidence type="ECO:0000256" key="23">
    <source>
        <dbReference type="SAM" id="MobiDB-lite"/>
    </source>
</evidence>
<keyword evidence="7" id="KW-0597">Phosphoprotein</keyword>
<dbReference type="Gene3D" id="2.30.30.140">
    <property type="match status" value="1"/>
</dbReference>
<keyword evidence="17" id="KW-0157">Chromophore</keyword>
<dbReference type="GO" id="GO:0015979">
    <property type="term" value="P:photosynthesis"/>
    <property type="evidence" value="ECO:0007669"/>
    <property type="project" value="UniProtKB-KW"/>
</dbReference>
<dbReference type="EC" id="2.3.1.48" evidence="4"/>
<dbReference type="PANTHER" id="PTHR34211">
    <property type="entry name" value="CALCINEURIN-LIKE METALLO-PHOSPHOESTERASE SUPERFAMILY PROTEIN"/>
    <property type="match status" value="1"/>
</dbReference>
<keyword evidence="11" id="KW-0479">Metal-binding</keyword>
<evidence type="ECO:0000259" key="25">
    <source>
        <dbReference type="PROSITE" id="PS51726"/>
    </source>
</evidence>
<dbReference type="InterPro" id="IPR022796">
    <property type="entry name" value="Chloroa_b-bind"/>
</dbReference>
<protein>
    <recommendedName>
        <fullName evidence="4">histone acetyltransferase</fullName>
        <ecNumber evidence="4">2.3.1.48</ecNumber>
    </recommendedName>
</protein>
<feature type="compositionally biased region" description="Polar residues" evidence="23">
    <location>
        <begin position="1074"/>
        <end position="1088"/>
    </location>
</feature>
<feature type="domain" description="MYST-type HAT" evidence="25">
    <location>
        <begin position="2002"/>
        <end position="2273"/>
    </location>
</feature>
<evidence type="ECO:0000256" key="13">
    <source>
        <dbReference type="ARBA" id="ARBA00022842"/>
    </source>
</evidence>
<keyword evidence="27" id="KW-1185">Reference proteome</keyword>
<dbReference type="SUPFAM" id="SSF103511">
    <property type="entry name" value="Chlorophyll a-b binding protein"/>
    <property type="match status" value="1"/>
</dbReference>
<dbReference type="FunFam" id="3.30.60.60:FF:000001">
    <property type="entry name" value="Histone acetyltransferase"/>
    <property type="match status" value="1"/>
</dbReference>
<accession>A0A2P6TZT5</accession>
<dbReference type="Pfam" id="PF00504">
    <property type="entry name" value="Chloroa_b-bind"/>
    <property type="match status" value="1"/>
</dbReference>
<evidence type="ECO:0000256" key="6">
    <source>
        <dbReference type="ARBA" id="ARBA00022531"/>
    </source>
</evidence>
<keyword evidence="13" id="KW-0460">Magnesium</keyword>
<dbReference type="GO" id="GO:0046872">
    <property type="term" value="F:metal ion binding"/>
    <property type="evidence" value="ECO:0007669"/>
    <property type="project" value="UniProtKB-KW"/>
</dbReference>
<dbReference type="InterPro" id="IPR036388">
    <property type="entry name" value="WH-like_DNA-bd_sf"/>
</dbReference>
<keyword evidence="10 24" id="KW-0812">Transmembrane</keyword>
<dbReference type="OrthoDB" id="511316at2759"/>
<dbReference type="SUPFAM" id="SSF54160">
    <property type="entry name" value="Chromo domain-like"/>
    <property type="match status" value="1"/>
</dbReference>
<gene>
    <name evidence="26" type="ORF">C2E21_1396</name>
</gene>
<evidence type="ECO:0000256" key="21">
    <source>
        <dbReference type="ARBA" id="ARBA00023276"/>
    </source>
</evidence>
<evidence type="ECO:0000256" key="12">
    <source>
        <dbReference type="ARBA" id="ARBA00022836"/>
    </source>
</evidence>
<dbReference type="STRING" id="3076.A0A2P6TZT5"/>
<evidence type="ECO:0000256" key="8">
    <source>
        <dbReference type="ARBA" id="ARBA00022640"/>
    </source>
</evidence>
<dbReference type="InterPro" id="IPR002717">
    <property type="entry name" value="HAT_MYST-type"/>
</dbReference>
<evidence type="ECO:0000256" key="4">
    <source>
        <dbReference type="ARBA" id="ARBA00013184"/>
    </source>
</evidence>
<dbReference type="Pfam" id="PF01853">
    <property type="entry name" value="MOZ_SAS"/>
    <property type="match status" value="1"/>
</dbReference>
<dbReference type="Pfam" id="PF17772">
    <property type="entry name" value="zf-MYST"/>
    <property type="match status" value="1"/>
</dbReference>
<keyword evidence="12" id="KW-0603">Photosystem I</keyword>
<dbReference type="PANTHER" id="PTHR34211:SF3">
    <property type="entry name" value="CALCINEURIN-LIKE METALLO-PHOSPHOESTERASE SUPERFAMILY PROTEIN"/>
    <property type="match status" value="1"/>
</dbReference>
<evidence type="ECO:0000256" key="15">
    <source>
        <dbReference type="ARBA" id="ARBA00022989"/>
    </source>
</evidence>
<keyword evidence="5" id="KW-0150">Chloroplast</keyword>
<evidence type="ECO:0000256" key="3">
    <source>
        <dbReference type="ARBA" id="ARBA00010107"/>
    </source>
</evidence>
<feature type="region of interest" description="Disordered" evidence="23">
    <location>
        <begin position="1399"/>
        <end position="1450"/>
    </location>
</feature>
<keyword evidence="8" id="KW-0934">Plastid</keyword>
<evidence type="ECO:0000256" key="7">
    <source>
        <dbReference type="ARBA" id="ARBA00022553"/>
    </source>
</evidence>
<keyword evidence="14" id="KW-0809">Transit peptide</keyword>